<evidence type="ECO:0000256" key="2">
    <source>
        <dbReference type="ARBA" id="ARBA00022692"/>
    </source>
</evidence>
<dbReference type="SMART" id="SM00408">
    <property type="entry name" value="IGc2"/>
    <property type="match status" value="3"/>
</dbReference>
<protein>
    <recommendedName>
        <fullName evidence="10">Ig-like domain-containing protein</fullName>
    </recommendedName>
</protein>
<feature type="chain" id="PRO_5043629194" description="Ig-like domain-containing protein" evidence="9">
    <location>
        <begin position="27"/>
        <end position="607"/>
    </location>
</feature>
<reference evidence="11 12" key="1">
    <citation type="submission" date="2024-04" db="EMBL/GenBank/DDBJ databases">
        <authorList>
            <person name="Waldvogel A.-M."/>
            <person name="Schoenle A."/>
        </authorList>
    </citation>
    <scope>NUCLEOTIDE SEQUENCE [LARGE SCALE GENOMIC DNA]</scope>
</reference>
<dbReference type="Proteomes" id="UP001497482">
    <property type="component" value="Chromosome 7"/>
</dbReference>
<keyword evidence="7" id="KW-0393">Immunoglobulin domain</keyword>
<evidence type="ECO:0000256" key="9">
    <source>
        <dbReference type="SAM" id="SignalP"/>
    </source>
</evidence>
<dbReference type="GO" id="GO:0005911">
    <property type="term" value="C:cell-cell junction"/>
    <property type="evidence" value="ECO:0007669"/>
    <property type="project" value="TreeGrafter"/>
</dbReference>
<dbReference type="InterPro" id="IPR003599">
    <property type="entry name" value="Ig_sub"/>
</dbReference>
<dbReference type="InterPro" id="IPR036179">
    <property type="entry name" value="Ig-like_dom_sf"/>
</dbReference>
<evidence type="ECO:0000256" key="4">
    <source>
        <dbReference type="ARBA" id="ARBA00023136"/>
    </source>
</evidence>
<dbReference type="GO" id="GO:0005886">
    <property type="term" value="C:plasma membrane"/>
    <property type="evidence" value="ECO:0007669"/>
    <property type="project" value="TreeGrafter"/>
</dbReference>
<dbReference type="InterPro" id="IPR051275">
    <property type="entry name" value="Cell_adhesion_signaling"/>
</dbReference>
<dbReference type="GO" id="GO:0050839">
    <property type="term" value="F:cell adhesion molecule binding"/>
    <property type="evidence" value="ECO:0007669"/>
    <property type="project" value="TreeGrafter"/>
</dbReference>
<feature type="domain" description="Ig-like" evidence="10">
    <location>
        <begin position="432"/>
        <end position="513"/>
    </location>
</feature>
<evidence type="ECO:0000256" key="6">
    <source>
        <dbReference type="ARBA" id="ARBA00023180"/>
    </source>
</evidence>
<evidence type="ECO:0000256" key="5">
    <source>
        <dbReference type="ARBA" id="ARBA00023157"/>
    </source>
</evidence>
<dbReference type="Pfam" id="PF08205">
    <property type="entry name" value="C2-set_2"/>
    <property type="match status" value="1"/>
</dbReference>
<dbReference type="InterPro" id="IPR003598">
    <property type="entry name" value="Ig_sub2"/>
</dbReference>
<keyword evidence="5" id="KW-1015">Disulfide bond</keyword>
<dbReference type="GO" id="GO:0098609">
    <property type="term" value="P:cell-cell adhesion"/>
    <property type="evidence" value="ECO:0007669"/>
    <property type="project" value="TreeGrafter"/>
</dbReference>
<dbReference type="InterPro" id="IPR013162">
    <property type="entry name" value="CD80_C2-set"/>
</dbReference>
<feature type="domain" description="Ig-like" evidence="10">
    <location>
        <begin position="347"/>
        <end position="425"/>
    </location>
</feature>
<name>A0AAV2MAZ6_KNICA</name>
<dbReference type="SUPFAM" id="SSF48726">
    <property type="entry name" value="Immunoglobulin"/>
    <property type="match status" value="5"/>
</dbReference>
<keyword evidence="9" id="KW-0732">Signal</keyword>
<keyword evidence="6" id="KW-0325">Glycoprotein</keyword>
<feature type="domain" description="Ig-like" evidence="10">
    <location>
        <begin position="257"/>
        <end position="339"/>
    </location>
</feature>
<dbReference type="SMART" id="SM00409">
    <property type="entry name" value="IG"/>
    <property type="match status" value="3"/>
</dbReference>
<sequence length="607" mass="65626">MDAGITFGRAFLPCTLLLLALQVCSGGVIVKVTPSIEVIKGETAILPCTHTITPSSSSPNMVEWFIEEQETRKRVAFRQGGQSKSDDDTPLSNRVTIGEDFTLTITSVKPADELKFFCQVTAGPAGVGEATTELKVFFAPEKPELTRSSSQAVFVDQSSSSEIGKCVTRNGHPQPRIIWFKKDEPLPEVKDRDQKTYMVPSVVKEASGLVSITSTLYSNPTKADKDAVFYCVVEYKMPGGQVKQMKSDPMTINLNYPSESATFTLSNTAPVKEGDTVTMICETDGNPQPDFEFSKEGKSLQGEGGKLIIKSVKRTDAGKYHCTATDFDNIEADLSGEITLTVSYIDPVSVIPAEPQVVMLGDKVEWQCKTKGSAPHTVQWKKGSEVLSQDGTLSIQEVSYEKAGQYMCVGAVPSVPGLESHATVNLTVKGKPVILPPTIGEVSKEGDMVTLMCASYGFPAPQFTWKPAGKESVTVEENKVVSSVTLQATPELMKAGVSCEVANEFGKDQKMVSVALKRAAKNNADRADMQQGGSSSVVIAVVVCVLLLLLLVALFYFLNKKDKLPCGKKGKKDVANGEVNNEIVVEMKTEKANEDSGLLKKRPSTEQ</sequence>
<dbReference type="InterPro" id="IPR007110">
    <property type="entry name" value="Ig-like_dom"/>
</dbReference>
<evidence type="ECO:0000256" key="1">
    <source>
        <dbReference type="ARBA" id="ARBA00004479"/>
    </source>
</evidence>
<dbReference type="EMBL" id="OZ035829">
    <property type="protein sequence ID" value="CAL1610354.1"/>
    <property type="molecule type" value="Genomic_DNA"/>
</dbReference>
<evidence type="ECO:0000313" key="12">
    <source>
        <dbReference type="Proteomes" id="UP001497482"/>
    </source>
</evidence>
<evidence type="ECO:0000256" key="8">
    <source>
        <dbReference type="SAM" id="Phobius"/>
    </source>
</evidence>
<dbReference type="Pfam" id="PF13927">
    <property type="entry name" value="Ig_3"/>
    <property type="match status" value="3"/>
</dbReference>
<dbReference type="Pfam" id="PF07686">
    <property type="entry name" value="V-set"/>
    <property type="match status" value="1"/>
</dbReference>
<feature type="transmembrane region" description="Helical" evidence="8">
    <location>
        <begin position="537"/>
        <end position="558"/>
    </location>
</feature>
<dbReference type="PANTHER" id="PTHR11640:SF162">
    <property type="entry name" value="BASAL CELL ADHESION MOLECULE ISOFORM X1-RELATED"/>
    <property type="match status" value="1"/>
</dbReference>
<dbReference type="InterPro" id="IPR013106">
    <property type="entry name" value="Ig_V-set"/>
</dbReference>
<dbReference type="PROSITE" id="PS50835">
    <property type="entry name" value="IG_LIKE"/>
    <property type="match status" value="5"/>
</dbReference>
<keyword evidence="2 8" id="KW-0812">Transmembrane</keyword>
<organism evidence="11 12">
    <name type="scientific">Knipowitschia caucasica</name>
    <name type="common">Caucasian dwarf goby</name>
    <name type="synonym">Pomatoschistus caucasicus</name>
    <dbReference type="NCBI Taxonomy" id="637954"/>
    <lineage>
        <taxon>Eukaryota</taxon>
        <taxon>Metazoa</taxon>
        <taxon>Chordata</taxon>
        <taxon>Craniata</taxon>
        <taxon>Vertebrata</taxon>
        <taxon>Euteleostomi</taxon>
        <taxon>Actinopterygii</taxon>
        <taxon>Neopterygii</taxon>
        <taxon>Teleostei</taxon>
        <taxon>Neoteleostei</taxon>
        <taxon>Acanthomorphata</taxon>
        <taxon>Gobiaria</taxon>
        <taxon>Gobiiformes</taxon>
        <taxon>Gobioidei</taxon>
        <taxon>Gobiidae</taxon>
        <taxon>Gobiinae</taxon>
        <taxon>Knipowitschia</taxon>
    </lineage>
</organism>
<keyword evidence="12" id="KW-1185">Reference proteome</keyword>
<keyword evidence="3 8" id="KW-1133">Transmembrane helix</keyword>
<dbReference type="Gene3D" id="2.60.40.10">
    <property type="entry name" value="Immunoglobulins"/>
    <property type="match status" value="5"/>
</dbReference>
<evidence type="ECO:0000313" key="11">
    <source>
        <dbReference type="EMBL" id="CAL1610354.1"/>
    </source>
</evidence>
<evidence type="ECO:0000256" key="7">
    <source>
        <dbReference type="ARBA" id="ARBA00023319"/>
    </source>
</evidence>
<comment type="subcellular location">
    <subcellularLocation>
        <location evidence="1">Membrane</location>
        <topology evidence="1">Single-pass type I membrane protein</topology>
    </subcellularLocation>
</comment>
<keyword evidence="4 8" id="KW-0472">Membrane</keyword>
<feature type="domain" description="Ig-like" evidence="10">
    <location>
        <begin position="13"/>
        <end position="135"/>
    </location>
</feature>
<feature type="signal peptide" evidence="9">
    <location>
        <begin position="1"/>
        <end position="26"/>
    </location>
</feature>
<evidence type="ECO:0000259" key="10">
    <source>
        <dbReference type="PROSITE" id="PS50835"/>
    </source>
</evidence>
<proteinExistence type="predicted"/>
<feature type="domain" description="Ig-like" evidence="10">
    <location>
        <begin position="143"/>
        <end position="253"/>
    </location>
</feature>
<gene>
    <name evidence="11" type="ORF">KC01_LOCUS36989</name>
</gene>
<dbReference type="PANTHER" id="PTHR11640">
    <property type="entry name" value="NEPHRIN"/>
    <property type="match status" value="1"/>
</dbReference>
<dbReference type="AlphaFoldDB" id="A0AAV2MAZ6"/>
<dbReference type="InterPro" id="IPR013783">
    <property type="entry name" value="Ig-like_fold"/>
</dbReference>
<evidence type="ECO:0000256" key="3">
    <source>
        <dbReference type="ARBA" id="ARBA00022989"/>
    </source>
</evidence>
<accession>A0AAV2MAZ6</accession>